<reference evidence="3" key="1">
    <citation type="submission" date="2015-08" db="EMBL/GenBank/DDBJ databases">
        <authorList>
            <person name="Varghese N."/>
        </authorList>
    </citation>
    <scope>NUCLEOTIDE SEQUENCE [LARGE SCALE GENOMIC DNA]</scope>
    <source>
        <strain evidence="3">DSM 27808</strain>
    </source>
</reference>
<evidence type="ECO:0000256" key="1">
    <source>
        <dbReference type="SAM" id="Coils"/>
    </source>
</evidence>
<dbReference type="AlphaFoldDB" id="A0A0K6GZ41"/>
<feature type="coiled-coil region" evidence="1">
    <location>
        <begin position="82"/>
        <end position="109"/>
    </location>
</feature>
<evidence type="ECO:0008006" key="4">
    <source>
        <dbReference type="Google" id="ProtNLM"/>
    </source>
</evidence>
<protein>
    <recommendedName>
        <fullName evidence="4">Transposase</fullName>
    </recommendedName>
</protein>
<name>A0A0K6GZ41_9GAMM</name>
<proteinExistence type="predicted"/>
<evidence type="ECO:0000313" key="2">
    <source>
        <dbReference type="EMBL" id="CUA84008.1"/>
    </source>
</evidence>
<accession>A0A0K6GZ41</accession>
<evidence type="ECO:0000313" key="3">
    <source>
        <dbReference type="Proteomes" id="UP000182598"/>
    </source>
</evidence>
<dbReference type="SUPFAM" id="SSF46689">
    <property type="entry name" value="Homeodomain-like"/>
    <property type="match status" value="1"/>
</dbReference>
<sequence length="118" mass="13773">MPKPETKIIPNPAVEKRDRHVFSTEYRLSIIQQADACKHGELGVLLRREKLYSNQLAQWRREFAEYGVAGLSKSQSGPKSSHTTDQKRIEQLEKENLRLRKQLEVKESCISLQKKLWL</sequence>
<dbReference type="Proteomes" id="UP000182598">
    <property type="component" value="Unassembled WGS sequence"/>
</dbReference>
<organism evidence="2 3">
    <name type="scientific">Pseudidiomarina woesei</name>
    <dbReference type="NCBI Taxonomy" id="1381080"/>
    <lineage>
        <taxon>Bacteria</taxon>
        <taxon>Pseudomonadati</taxon>
        <taxon>Pseudomonadota</taxon>
        <taxon>Gammaproteobacteria</taxon>
        <taxon>Alteromonadales</taxon>
        <taxon>Idiomarinaceae</taxon>
        <taxon>Pseudidiomarina</taxon>
    </lineage>
</organism>
<dbReference type="InterPro" id="IPR009057">
    <property type="entry name" value="Homeodomain-like_sf"/>
</dbReference>
<dbReference type="EMBL" id="CYHB01000001">
    <property type="protein sequence ID" value="CUA84008.1"/>
    <property type="molecule type" value="Genomic_DNA"/>
</dbReference>
<gene>
    <name evidence="2" type="ORF">Ga0061064_0836</name>
</gene>
<keyword evidence="1" id="KW-0175">Coiled coil</keyword>
<keyword evidence="3" id="KW-1185">Reference proteome</keyword>